<dbReference type="Gene3D" id="3.10.280.10">
    <property type="entry name" value="Mitochondrial glycoprotein"/>
    <property type="match status" value="1"/>
</dbReference>
<dbReference type="STRING" id="40149.A0A0E0C8A0"/>
<dbReference type="Gramene" id="OMERI01G29420.1">
    <property type="protein sequence ID" value="OMERI01G29420.1"/>
    <property type="gene ID" value="OMERI01G29420"/>
</dbReference>
<dbReference type="AlphaFoldDB" id="A0A0E0C8A0"/>
<dbReference type="InterPro" id="IPR003428">
    <property type="entry name" value="MAM33"/>
</dbReference>
<proteinExistence type="predicted"/>
<dbReference type="EnsemblPlants" id="OMERI01G29420.1">
    <property type="protein sequence ID" value="OMERI01G29420.1"/>
    <property type="gene ID" value="OMERI01G29420"/>
</dbReference>
<accession>A0A0E0C8A0</accession>
<protein>
    <submittedName>
        <fullName evidence="1">Uncharacterized protein</fullName>
    </submittedName>
</protein>
<dbReference type="eggNOG" id="KOG2536">
    <property type="taxonomic scope" value="Eukaryota"/>
</dbReference>
<dbReference type="Pfam" id="PF02330">
    <property type="entry name" value="MAM33"/>
    <property type="match status" value="1"/>
</dbReference>
<organism evidence="1">
    <name type="scientific">Oryza meridionalis</name>
    <dbReference type="NCBI Taxonomy" id="40149"/>
    <lineage>
        <taxon>Eukaryota</taxon>
        <taxon>Viridiplantae</taxon>
        <taxon>Streptophyta</taxon>
        <taxon>Embryophyta</taxon>
        <taxon>Tracheophyta</taxon>
        <taxon>Spermatophyta</taxon>
        <taxon>Magnoliopsida</taxon>
        <taxon>Liliopsida</taxon>
        <taxon>Poales</taxon>
        <taxon>Poaceae</taxon>
        <taxon>BOP clade</taxon>
        <taxon>Oryzoideae</taxon>
        <taxon>Oryzeae</taxon>
        <taxon>Oryzinae</taxon>
        <taxon>Oryza</taxon>
    </lineage>
</organism>
<sequence length="290" mass="31474">MFRRAAPSAAAAASTFFRHALSTSPYSSSAAAATAAASSSAVNSIILRSLKEHFLEVSKMTPPPKICPPKPYTIVKGALDQASGPVLRRGYGDAGEEISISVARLANIMPPGADYDSDDDGGGGGGVSESISQLFLHVDISRPGSSKSLQFLCGLYPDAVGIHSVCLRPKTAESGTAGLAGKGGDGYQGRIFQELDENVRDAFHHYIEARGINEKLFPFLQAWLYVKDHRNLIRWFKSVGTLISEPKSEEGMNRIMLGLCRQKQQNPRQEMEVAGRNNKIHGRRWRSIGW</sequence>
<keyword evidence="2" id="KW-1185">Reference proteome</keyword>
<reference evidence="1" key="1">
    <citation type="submission" date="2015-04" db="UniProtKB">
        <authorList>
            <consortium name="EnsemblPlants"/>
        </authorList>
    </citation>
    <scope>IDENTIFICATION</scope>
</reference>
<dbReference type="InterPro" id="IPR036561">
    <property type="entry name" value="MAM33_sf"/>
</dbReference>
<evidence type="ECO:0000313" key="1">
    <source>
        <dbReference type="EnsemblPlants" id="OMERI01G29420.1"/>
    </source>
</evidence>
<name>A0A0E0C8A0_9ORYZ</name>
<dbReference type="SUPFAM" id="SSF54529">
    <property type="entry name" value="Mitochondrial glycoprotein MAM33-like"/>
    <property type="match status" value="1"/>
</dbReference>
<evidence type="ECO:0000313" key="2">
    <source>
        <dbReference type="Proteomes" id="UP000008021"/>
    </source>
</evidence>
<reference evidence="1" key="2">
    <citation type="submission" date="2018-05" db="EMBL/GenBank/DDBJ databases">
        <title>OmerRS3 (Oryza meridionalis Reference Sequence Version 3).</title>
        <authorList>
            <person name="Zhang J."/>
            <person name="Kudrna D."/>
            <person name="Lee S."/>
            <person name="Talag J."/>
            <person name="Welchert J."/>
            <person name="Wing R.A."/>
        </authorList>
    </citation>
    <scope>NUCLEOTIDE SEQUENCE [LARGE SCALE GENOMIC DNA]</scope>
    <source>
        <strain evidence="1">cv. OR44</strain>
    </source>
</reference>
<dbReference type="GO" id="GO:0005759">
    <property type="term" value="C:mitochondrial matrix"/>
    <property type="evidence" value="ECO:0007669"/>
    <property type="project" value="InterPro"/>
</dbReference>
<dbReference type="PANTHER" id="PTHR31365:SF2">
    <property type="entry name" value="OS01G0771100 PROTEIN"/>
    <property type="match status" value="1"/>
</dbReference>
<dbReference type="Proteomes" id="UP000008021">
    <property type="component" value="Chromosome 1"/>
</dbReference>
<dbReference type="PANTHER" id="PTHR31365">
    <property type="entry name" value="EXPRESSED PROTEIN"/>
    <property type="match status" value="1"/>
</dbReference>